<proteinExistence type="predicted"/>
<comment type="caution">
    <text evidence="1">The sequence shown here is derived from an EMBL/GenBank/DDBJ whole genome shotgun (WGS) entry which is preliminary data.</text>
</comment>
<reference evidence="1" key="2">
    <citation type="submission" date="2022-01" db="EMBL/GenBank/DDBJ databases">
        <authorList>
            <person name="Yamashiro T."/>
            <person name="Shiraishi A."/>
            <person name="Satake H."/>
            <person name="Nakayama K."/>
        </authorList>
    </citation>
    <scope>NUCLEOTIDE SEQUENCE</scope>
</reference>
<name>A0ABQ5AB45_9ASTR</name>
<evidence type="ECO:0000313" key="1">
    <source>
        <dbReference type="EMBL" id="GJS99849.1"/>
    </source>
</evidence>
<dbReference type="Proteomes" id="UP001151760">
    <property type="component" value="Unassembled WGS sequence"/>
</dbReference>
<accession>A0ABQ5AB45</accession>
<gene>
    <name evidence="1" type="ORF">Tco_0821019</name>
</gene>
<sequence length="148" mass="16438">MNGSLKIGFSRKKFDILVFLEKLILLKEIERDTKIPNNPVPGAIEITRSLGWMGPEDEARNGAKGLTSPEQMATVEMVFARSTTGSITFGARQRTATPEWNGYNGKIVTSNPFKNFNDSPLTGVNTPGSDENRLKLYDLMYILSLLLI</sequence>
<reference evidence="1" key="1">
    <citation type="journal article" date="2022" name="Int. J. Mol. Sci.">
        <title>Draft Genome of Tanacetum Coccineum: Genomic Comparison of Closely Related Tanacetum-Family Plants.</title>
        <authorList>
            <person name="Yamashiro T."/>
            <person name="Shiraishi A."/>
            <person name="Nakayama K."/>
            <person name="Satake H."/>
        </authorList>
    </citation>
    <scope>NUCLEOTIDE SEQUENCE</scope>
</reference>
<evidence type="ECO:0000313" key="2">
    <source>
        <dbReference type="Proteomes" id="UP001151760"/>
    </source>
</evidence>
<keyword evidence="2" id="KW-1185">Reference proteome</keyword>
<dbReference type="EMBL" id="BQNB010012149">
    <property type="protein sequence ID" value="GJS99849.1"/>
    <property type="molecule type" value="Genomic_DNA"/>
</dbReference>
<organism evidence="1 2">
    <name type="scientific">Tanacetum coccineum</name>
    <dbReference type="NCBI Taxonomy" id="301880"/>
    <lineage>
        <taxon>Eukaryota</taxon>
        <taxon>Viridiplantae</taxon>
        <taxon>Streptophyta</taxon>
        <taxon>Embryophyta</taxon>
        <taxon>Tracheophyta</taxon>
        <taxon>Spermatophyta</taxon>
        <taxon>Magnoliopsida</taxon>
        <taxon>eudicotyledons</taxon>
        <taxon>Gunneridae</taxon>
        <taxon>Pentapetalae</taxon>
        <taxon>asterids</taxon>
        <taxon>campanulids</taxon>
        <taxon>Asterales</taxon>
        <taxon>Asteraceae</taxon>
        <taxon>Asteroideae</taxon>
        <taxon>Anthemideae</taxon>
        <taxon>Anthemidinae</taxon>
        <taxon>Tanacetum</taxon>
    </lineage>
</organism>
<protein>
    <submittedName>
        <fullName evidence="1">Uncharacterized protein</fullName>
    </submittedName>
</protein>